<organism evidence="6 7">
    <name type="scientific">Vreelandella azerica</name>
    <dbReference type="NCBI Taxonomy" id="2732867"/>
    <lineage>
        <taxon>Bacteria</taxon>
        <taxon>Pseudomonadati</taxon>
        <taxon>Pseudomonadota</taxon>
        <taxon>Gammaproteobacteria</taxon>
        <taxon>Oceanospirillales</taxon>
        <taxon>Halomonadaceae</taxon>
        <taxon>Vreelandella</taxon>
    </lineage>
</organism>
<accession>A0A7Y3XBW7</accession>
<dbReference type="GO" id="GO:0005886">
    <property type="term" value="C:plasma membrane"/>
    <property type="evidence" value="ECO:0007669"/>
    <property type="project" value="InterPro"/>
</dbReference>
<comment type="subcellular location">
    <subcellularLocation>
        <location evidence="1">Membrane</location>
        <topology evidence="1">Single-pass membrane protein</topology>
    </subcellularLocation>
</comment>
<evidence type="ECO:0000256" key="2">
    <source>
        <dbReference type="ARBA" id="ARBA00022692"/>
    </source>
</evidence>
<keyword evidence="3" id="KW-1133">Transmembrane helix</keyword>
<sequence>MSLVLVVLGWVLSPWGTSVLLDQAEQRNWVQLEGHQGSLLEHLKLEGFGLDVAGVSLSLGEFELAWAEDCVLSGRLCIDTLRLVDATVRLPASSDKPEEERQDSAPLEEIRLPFPVELRELVLENIDVRLGDGTRIRWESFTSAISAEETLISIAPTHLERPQVYLPPSPGVLLAGSQDSPLSSAAIDAAIELQDPLEPVSEVSPAEDIANREPLELPAISLPISLELPAFSVNEFTLSGVTEYTVNSLQLGLTAKGSQINLTQFDVTTPDASAQLSAEVELQENYPLNAQLDAQLLLPEIMPELAGEEISLRLDGNLNDLNATLNAQGPIAANLTANLDALAPTLPFQITLDSNQLRWPLTSPAATQDSESADEPYVLEGLTLTAEGDLEDYQLDLQVDAQGPQVPPSRLALNGQGNLSTFNWAPLTLNVNGSQISSRGNVSWQDGLGVDAIVELSNLNPNDLAPSVEGQLNGLLDVSVRQQGELWTVALPVLDINGELQGYPLNLKAALNADSTLNVDLQQLDFAQGENRLNASGQISPENMNLDATIDMRGLQTLAPGLQGALTGQIQARGSLEQPQLAANLEGQGLQFGENRLDALQLDADVSGIEDPQLDIRLAIANAIAGGQAFENIALSLDGRLSEHNLSLEVAGGADNELLESVTLALDGQFDQPGQRYQATLLPLEVVSAFGTISLEAPLDLGYRLDSGEARLSRFCLRREEGGVICSEEAINASADAGNAVLSVSEVPMQMLAPFLPEGWSLQGDTTADMAASWRQGGARWQANLGLDSSLEITALNDFGQPVTLPRLSLETRIEANPQQVDANATLALGNTGDINLDLAITDPLGAAGLDGDLRVVGVRLNPYREMVVGLDTMEGQLDGNVSISGSVAQPDLQGQLSLNQLQVAGADLPIVIPDGEINVDFDGDSGRIDGFVDAERGRLNIQGEAVWPGDDDWGIGIDLKATENPLLVSLPQFGRLEAAPDIRIRVAPDRLQVRGDVNVPWARLEAGELPASVMGPSSDEIIITERDDQEAEQLAAQRSENGGPSAAESLEQGGMAMDVQININLGEDMQLSAYGLNSRLQGTLEVDQNSGGLQLFGDVNLADGRFKSFGQDLLIRRGAILFSGPPGAPSLDFEAIRNPDVTQDDVIVGVRVTGLAESPNLAIFSNPAMNETRALSYLLRGRAPDESGSGFSSAMTTALISMSLGRTGGAVGSIGQAFGIDDLRLDTAGAGDNSQVALSGQLTDDISISYGVGIFTPIAELTLRYTLWRDLYLQAVSGANQAVDLIYQFSRSGNPSTFQAR</sequence>
<dbReference type="GO" id="GO:0009306">
    <property type="term" value="P:protein secretion"/>
    <property type="evidence" value="ECO:0007669"/>
    <property type="project" value="InterPro"/>
</dbReference>
<evidence type="ECO:0000256" key="1">
    <source>
        <dbReference type="ARBA" id="ARBA00004167"/>
    </source>
</evidence>
<evidence type="ECO:0000256" key="3">
    <source>
        <dbReference type="ARBA" id="ARBA00022989"/>
    </source>
</evidence>
<dbReference type="PANTHER" id="PTHR36985:SF1">
    <property type="entry name" value="TRANSLOCATION AND ASSEMBLY MODULE SUBUNIT TAMB"/>
    <property type="match status" value="1"/>
</dbReference>
<dbReference type="PANTHER" id="PTHR36985">
    <property type="entry name" value="TRANSLOCATION AND ASSEMBLY MODULE SUBUNIT TAMB"/>
    <property type="match status" value="1"/>
</dbReference>
<reference evidence="6 7" key="1">
    <citation type="submission" date="2020-05" db="EMBL/GenBank/DDBJ databases">
        <authorList>
            <person name="Ruan W."/>
            <person name="Jeon C.O."/>
            <person name="Chun B.H."/>
        </authorList>
    </citation>
    <scope>NUCLEOTIDE SEQUENCE [LARGE SCALE GENOMIC DNA]</scope>
    <source>
        <strain evidence="6 7">TBZ9</strain>
    </source>
</reference>
<evidence type="ECO:0000259" key="5">
    <source>
        <dbReference type="Pfam" id="PF04357"/>
    </source>
</evidence>
<dbReference type="EMBL" id="JABFHI010000009">
    <property type="protein sequence ID" value="NOG32789.1"/>
    <property type="molecule type" value="Genomic_DNA"/>
</dbReference>
<evidence type="ECO:0000313" key="7">
    <source>
        <dbReference type="Proteomes" id="UP000588806"/>
    </source>
</evidence>
<comment type="caution">
    <text evidence="6">The sequence shown here is derived from an EMBL/GenBank/DDBJ whole genome shotgun (WGS) entry which is preliminary data.</text>
</comment>
<name>A0A7Y3XBW7_9GAMM</name>
<keyword evidence="7" id="KW-1185">Reference proteome</keyword>
<gene>
    <name evidence="6" type="ORF">HLB35_15390</name>
</gene>
<feature type="domain" description="Translocation and assembly module TamB C-terminal" evidence="5">
    <location>
        <begin position="934"/>
        <end position="1290"/>
    </location>
</feature>
<evidence type="ECO:0000256" key="4">
    <source>
        <dbReference type="ARBA" id="ARBA00023136"/>
    </source>
</evidence>
<reference evidence="6 7" key="2">
    <citation type="submission" date="2020-06" db="EMBL/GenBank/DDBJ databases">
        <title>Halomonas songnenensis sp. nov., a moderately halophilic bacterium isolated from saline and alkaline soils.</title>
        <authorList>
            <person name="Jiang J."/>
            <person name="Pan Y."/>
        </authorList>
    </citation>
    <scope>NUCLEOTIDE SEQUENCE [LARGE SCALE GENOMIC DNA]</scope>
    <source>
        <strain evidence="6 7">TBZ9</strain>
    </source>
</reference>
<protein>
    <submittedName>
        <fullName evidence="6">Translocation/assembly module TamB</fullName>
    </submittedName>
</protein>
<keyword evidence="2" id="KW-0812">Transmembrane</keyword>
<evidence type="ECO:0000313" key="6">
    <source>
        <dbReference type="EMBL" id="NOG32789.1"/>
    </source>
</evidence>
<dbReference type="GO" id="GO:0097347">
    <property type="term" value="C:TAM protein secretion complex"/>
    <property type="evidence" value="ECO:0007669"/>
    <property type="project" value="TreeGrafter"/>
</dbReference>
<proteinExistence type="predicted"/>
<keyword evidence="4" id="KW-0472">Membrane</keyword>
<dbReference type="Pfam" id="PF04357">
    <property type="entry name" value="TamB"/>
    <property type="match status" value="1"/>
</dbReference>
<dbReference type="InterPro" id="IPR007452">
    <property type="entry name" value="TamB_C"/>
</dbReference>
<dbReference type="Proteomes" id="UP000588806">
    <property type="component" value="Unassembled WGS sequence"/>
</dbReference>